<dbReference type="SMART" id="SM01192">
    <property type="entry name" value="Enolase_C"/>
    <property type="match status" value="1"/>
</dbReference>
<evidence type="ECO:0000313" key="8">
    <source>
        <dbReference type="Proteomes" id="UP000298030"/>
    </source>
</evidence>
<dbReference type="InterPro" id="IPR020810">
    <property type="entry name" value="Enolase_C"/>
</dbReference>
<dbReference type="UniPathway" id="UPA00109">
    <property type="reaction ID" value="UER00187"/>
</dbReference>
<dbReference type="GO" id="GO:0000015">
    <property type="term" value="C:phosphopyruvate hydratase complex"/>
    <property type="evidence" value="ECO:0007669"/>
    <property type="project" value="InterPro"/>
</dbReference>
<feature type="domain" description="Enolase C-terminal TIM barrel" evidence="6">
    <location>
        <begin position="1"/>
        <end position="167"/>
    </location>
</feature>
<evidence type="ECO:0000256" key="4">
    <source>
        <dbReference type="ARBA" id="ARBA00023152"/>
    </source>
</evidence>
<dbReference type="GO" id="GO:0000287">
    <property type="term" value="F:magnesium ion binding"/>
    <property type="evidence" value="ECO:0007669"/>
    <property type="project" value="InterPro"/>
</dbReference>
<keyword evidence="4" id="KW-0324">Glycolysis</keyword>
<dbReference type="EMBL" id="QPFP01000007">
    <property type="protein sequence ID" value="TEB35414.1"/>
    <property type="molecule type" value="Genomic_DNA"/>
</dbReference>
<comment type="similarity">
    <text evidence="2">Belongs to the enolase family.</text>
</comment>
<reference evidence="7 8" key="1">
    <citation type="journal article" date="2019" name="Nat. Ecol. Evol.">
        <title>Megaphylogeny resolves global patterns of mushroom evolution.</title>
        <authorList>
            <person name="Varga T."/>
            <person name="Krizsan K."/>
            <person name="Foldi C."/>
            <person name="Dima B."/>
            <person name="Sanchez-Garcia M."/>
            <person name="Sanchez-Ramirez S."/>
            <person name="Szollosi G.J."/>
            <person name="Szarkandi J.G."/>
            <person name="Papp V."/>
            <person name="Albert L."/>
            <person name="Andreopoulos W."/>
            <person name="Angelini C."/>
            <person name="Antonin V."/>
            <person name="Barry K.W."/>
            <person name="Bougher N.L."/>
            <person name="Buchanan P."/>
            <person name="Buyck B."/>
            <person name="Bense V."/>
            <person name="Catcheside P."/>
            <person name="Chovatia M."/>
            <person name="Cooper J."/>
            <person name="Damon W."/>
            <person name="Desjardin D."/>
            <person name="Finy P."/>
            <person name="Geml J."/>
            <person name="Haridas S."/>
            <person name="Hughes K."/>
            <person name="Justo A."/>
            <person name="Karasinski D."/>
            <person name="Kautmanova I."/>
            <person name="Kiss B."/>
            <person name="Kocsube S."/>
            <person name="Kotiranta H."/>
            <person name="LaButti K.M."/>
            <person name="Lechner B.E."/>
            <person name="Liimatainen K."/>
            <person name="Lipzen A."/>
            <person name="Lukacs Z."/>
            <person name="Mihaltcheva S."/>
            <person name="Morgado L.N."/>
            <person name="Niskanen T."/>
            <person name="Noordeloos M.E."/>
            <person name="Ohm R.A."/>
            <person name="Ortiz-Santana B."/>
            <person name="Ovrebo C."/>
            <person name="Racz N."/>
            <person name="Riley R."/>
            <person name="Savchenko A."/>
            <person name="Shiryaev A."/>
            <person name="Soop K."/>
            <person name="Spirin V."/>
            <person name="Szebenyi C."/>
            <person name="Tomsovsky M."/>
            <person name="Tulloss R.E."/>
            <person name="Uehling J."/>
            <person name="Grigoriev I.V."/>
            <person name="Vagvolgyi C."/>
            <person name="Papp T."/>
            <person name="Martin F.M."/>
            <person name="Miettinen O."/>
            <person name="Hibbett D.S."/>
            <person name="Nagy L.G."/>
        </authorList>
    </citation>
    <scope>NUCLEOTIDE SEQUENCE [LARGE SCALE GENOMIC DNA]</scope>
    <source>
        <strain evidence="7 8">FP101781</strain>
    </source>
</reference>
<evidence type="ECO:0000259" key="6">
    <source>
        <dbReference type="SMART" id="SM01192"/>
    </source>
</evidence>
<keyword evidence="5" id="KW-0456">Lyase</keyword>
<dbReference type="PANTHER" id="PTHR11902:SF1">
    <property type="entry name" value="ENOLASE"/>
    <property type="match status" value="1"/>
</dbReference>
<dbReference type="Gene3D" id="3.20.20.120">
    <property type="entry name" value="Enolase-like C-terminal domain"/>
    <property type="match status" value="2"/>
</dbReference>
<evidence type="ECO:0000313" key="7">
    <source>
        <dbReference type="EMBL" id="TEB35414.1"/>
    </source>
</evidence>
<evidence type="ECO:0000256" key="2">
    <source>
        <dbReference type="ARBA" id="ARBA00009604"/>
    </source>
</evidence>
<keyword evidence="8" id="KW-1185">Reference proteome</keyword>
<dbReference type="OrthoDB" id="3224704at2759"/>
<dbReference type="GO" id="GO:0004634">
    <property type="term" value="F:phosphopyruvate hydratase activity"/>
    <property type="evidence" value="ECO:0007669"/>
    <property type="project" value="UniProtKB-EC"/>
</dbReference>
<comment type="caution">
    <text evidence="7">The sequence shown here is derived from an EMBL/GenBank/DDBJ whole genome shotgun (WGS) entry which is preliminary data.</text>
</comment>
<gene>
    <name evidence="7" type="ORF">FA13DRAFT_1811130</name>
</gene>
<protein>
    <recommendedName>
        <fullName evidence="3">phosphopyruvate hydratase</fullName>
        <ecNumber evidence="3">4.2.1.11</ecNumber>
    </recommendedName>
</protein>
<evidence type="ECO:0000256" key="1">
    <source>
        <dbReference type="ARBA" id="ARBA00005031"/>
    </source>
</evidence>
<proteinExistence type="inferred from homology"/>
<dbReference type="AlphaFoldDB" id="A0A4Y7TNA1"/>
<sequence length="177" mass="18969">MKIAIDVASSGFYKDGGYDLDFKKPKSDPAKFITGKELADIYLGYVKKYPIISIEDPFDQDDWGAWGRFTAQGAIQIVGDDLTVANPVRIKTAIEKKPDGWGVMVSHRSGETGTTFIADLVVALGTGQIKTGAPARSETVAKYNAVTPSEALAGTGAYYAGDKWLSAGRQATALQKK</sequence>
<dbReference type="SUPFAM" id="SSF51604">
    <property type="entry name" value="Enolase C-terminal domain-like"/>
    <property type="match status" value="1"/>
</dbReference>
<dbReference type="STRING" id="71717.A0A4Y7TNA1"/>
<evidence type="ECO:0000256" key="5">
    <source>
        <dbReference type="ARBA" id="ARBA00023239"/>
    </source>
</evidence>
<dbReference type="InterPro" id="IPR036849">
    <property type="entry name" value="Enolase-like_C_sf"/>
</dbReference>
<dbReference type="Proteomes" id="UP000298030">
    <property type="component" value="Unassembled WGS sequence"/>
</dbReference>
<name>A0A4Y7TNA1_COPMI</name>
<comment type="pathway">
    <text evidence="1">Carbohydrate degradation; glycolysis; pyruvate from D-glyceraldehyde 3-phosphate: step 4/5.</text>
</comment>
<dbReference type="InterPro" id="IPR000941">
    <property type="entry name" value="Enolase"/>
</dbReference>
<evidence type="ECO:0000256" key="3">
    <source>
        <dbReference type="ARBA" id="ARBA00012058"/>
    </source>
</evidence>
<dbReference type="Pfam" id="PF00113">
    <property type="entry name" value="Enolase_C"/>
    <property type="match status" value="2"/>
</dbReference>
<dbReference type="GO" id="GO:0006096">
    <property type="term" value="P:glycolytic process"/>
    <property type="evidence" value="ECO:0007669"/>
    <property type="project" value="UniProtKB-UniPathway"/>
</dbReference>
<dbReference type="PANTHER" id="PTHR11902">
    <property type="entry name" value="ENOLASE"/>
    <property type="match status" value="1"/>
</dbReference>
<accession>A0A4Y7TNA1</accession>
<organism evidence="7 8">
    <name type="scientific">Coprinellus micaceus</name>
    <name type="common">Glistening ink-cap mushroom</name>
    <name type="synonym">Coprinus micaceus</name>
    <dbReference type="NCBI Taxonomy" id="71717"/>
    <lineage>
        <taxon>Eukaryota</taxon>
        <taxon>Fungi</taxon>
        <taxon>Dikarya</taxon>
        <taxon>Basidiomycota</taxon>
        <taxon>Agaricomycotina</taxon>
        <taxon>Agaricomycetes</taxon>
        <taxon>Agaricomycetidae</taxon>
        <taxon>Agaricales</taxon>
        <taxon>Agaricineae</taxon>
        <taxon>Psathyrellaceae</taxon>
        <taxon>Coprinellus</taxon>
    </lineage>
</organism>
<dbReference type="EC" id="4.2.1.11" evidence="3"/>